<comment type="cofactor">
    <cofactor evidence="1 7">
        <name>(R)-lipoate</name>
        <dbReference type="ChEBI" id="CHEBI:83088"/>
    </cofactor>
</comment>
<dbReference type="CDD" id="cd06849">
    <property type="entry name" value="lipoyl_domain"/>
    <property type="match status" value="1"/>
</dbReference>
<dbReference type="InterPro" id="IPR036625">
    <property type="entry name" value="E3-bd_dom_sf"/>
</dbReference>
<dbReference type="PANTHER" id="PTHR43178">
    <property type="entry name" value="DIHYDROLIPOAMIDE ACETYLTRANSFERASE COMPONENT OF PYRUVATE DEHYDROGENASE COMPLEX"/>
    <property type="match status" value="1"/>
</dbReference>
<dbReference type="EC" id="2.3.1.-" evidence="7"/>
<dbReference type="PROSITE" id="PS00189">
    <property type="entry name" value="LIPOYL"/>
    <property type="match status" value="1"/>
</dbReference>
<keyword evidence="4 7" id="KW-0808">Transferase</keyword>
<dbReference type="Gene3D" id="2.40.50.100">
    <property type="match status" value="1"/>
</dbReference>
<dbReference type="Proteomes" id="UP000198942">
    <property type="component" value="Unassembled WGS sequence"/>
</dbReference>
<evidence type="ECO:0000256" key="2">
    <source>
        <dbReference type="ARBA" id="ARBA00007317"/>
    </source>
</evidence>
<dbReference type="SUPFAM" id="SSF51230">
    <property type="entry name" value="Single hybrid motif"/>
    <property type="match status" value="1"/>
</dbReference>
<evidence type="ECO:0000313" key="11">
    <source>
        <dbReference type="Proteomes" id="UP000198942"/>
    </source>
</evidence>
<dbReference type="InterPro" id="IPR000089">
    <property type="entry name" value="Biotin_lipoyl"/>
</dbReference>
<gene>
    <name evidence="10" type="ORF">SAMN05192574_104618</name>
</gene>
<proteinExistence type="inferred from homology"/>
<dbReference type="SUPFAM" id="SSF47005">
    <property type="entry name" value="Peripheral subunit-binding domain of 2-oxo acid dehydrogenase complex"/>
    <property type="match status" value="1"/>
</dbReference>
<organism evidence="10 11">
    <name type="scientific">Mucilaginibacter gossypiicola</name>
    <dbReference type="NCBI Taxonomy" id="551995"/>
    <lineage>
        <taxon>Bacteria</taxon>
        <taxon>Pseudomonadati</taxon>
        <taxon>Bacteroidota</taxon>
        <taxon>Sphingobacteriia</taxon>
        <taxon>Sphingobacteriales</taxon>
        <taxon>Sphingobacteriaceae</taxon>
        <taxon>Mucilaginibacter</taxon>
    </lineage>
</organism>
<reference evidence="11" key="1">
    <citation type="submission" date="2016-10" db="EMBL/GenBank/DDBJ databases">
        <authorList>
            <person name="Varghese N."/>
            <person name="Submissions S."/>
        </authorList>
    </citation>
    <scope>NUCLEOTIDE SEQUENCE [LARGE SCALE GENOMIC DNA]</scope>
    <source>
        <strain evidence="11">Gh-48</strain>
    </source>
</reference>
<dbReference type="AlphaFoldDB" id="A0A1H8KHW1"/>
<accession>A0A1H8KHW1</accession>
<dbReference type="InterPro" id="IPR023213">
    <property type="entry name" value="CAT-like_dom_sf"/>
</dbReference>
<dbReference type="Pfam" id="PF02817">
    <property type="entry name" value="E3_binding"/>
    <property type="match status" value="1"/>
</dbReference>
<dbReference type="InterPro" id="IPR003016">
    <property type="entry name" value="2-oxoA_DH_lipoyl-BS"/>
</dbReference>
<dbReference type="Pfam" id="PF00364">
    <property type="entry name" value="Biotin_lipoyl"/>
    <property type="match status" value="1"/>
</dbReference>
<dbReference type="Gene3D" id="4.10.320.10">
    <property type="entry name" value="E3-binding domain"/>
    <property type="match status" value="1"/>
</dbReference>
<evidence type="ECO:0000256" key="7">
    <source>
        <dbReference type="RuleBase" id="RU003423"/>
    </source>
</evidence>
<keyword evidence="6 7" id="KW-0012">Acyltransferase</keyword>
<dbReference type="InterPro" id="IPR001078">
    <property type="entry name" value="2-oxoacid_DH_actylTfrase"/>
</dbReference>
<evidence type="ECO:0000313" key="10">
    <source>
        <dbReference type="EMBL" id="SEN92407.1"/>
    </source>
</evidence>
<evidence type="ECO:0000256" key="1">
    <source>
        <dbReference type="ARBA" id="ARBA00001938"/>
    </source>
</evidence>
<evidence type="ECO:0000256" key="6">
    <source>
        <dbReference type="ARBA" id="ARBA00023315"/>
    </source>
</evidence>
<dbReference type="PANTHER" id="PTHR43178:SF5">
    <property type="entry name" value="LIPOAMIDE ACYLTRANSFERASE COMPONENT OF BRANCHED-CHAIN ALPHA-KETO ACID DEHYDROGENASE COMPLEX, MITOCHONDRIAL"/>
    <property type="match status" value="1"/>
</dbReference>
<protein>
    <recommendedName>
        <fullName evidence="7">Dihydrolipoamide acetyltransferase component of pyruvate dehydrogenase complex</fullName>
        <ecNumber evidence="7">2.3.1.-</ecNumber>
    </recommendedName>
</protein>
<dbReference type="SUPFAM" id="SSF52777">
    <property type="entry name" value="CoA-dependent acyltransferases"/>
    <property type="match status" value="1"/>
</dbReference>
<dbReference type="RefSeq" id="WP_091211675.1">
    <property type="nucleotide sequence ID" value="NZ_FOCL01000004.1"/>
</dbReference>
<dbReference type="InterPro" id="IPR011053">
    <property type="entry name" value="Single_hybrid_motif"/>
</dbReference>
<dbReference type="InterPro" id="IPR004167">
    <property type="entry name" value="PSBD"/>
</dbReference>
<dbReference type="GO" id="GO:0016407">
    <property type="term" value="F:acetyltransferase activity"/>
    <property type="evidence" value="ECO:0007669"/>
    <property type="project" value="TreeGrafter"/>
</dbReference>
<feature type="domain" description="Lipoyl-binding" evidence="8">
    <location>
        <begin position="3"/>
        <end position="78"/>
    </location>
</feature>
<evidence type="ECO:0000256" key="5">
    <source>
        <dbReference type="ARBA" id="ARBA00022823"/>
    </source>
</evidence>
<keyword evidence="5 7" id="KW-0450">Lipoyl</keyword>
<dbReference type="Pfam" id="PF00198">
    <property type="entry name" value="2-oxoacid_dh"/>
    <property type="match status" value="1"/>
</dbReference>
<dbReference type="PROSITE" id="PS51826">
    <property type="entry name" value="PSBD"/>
    <property type="match status" value="1"/>
</dbReference>
<dbReference type="GO" id="GO:0005737">
    <property type="term" value="C:cytoplasm"/>
    <property type="evidence" value="ECO:0007669"/>
    <property type="project" value="TreeGrafter"/>
</dbReference>
<comment type="subunit">
    <text evidence="3">Forms a 24-polypeptide structural core with octahedral symmetry.</text>
</comment>
<name>A0A1H8KHW1_9SPHI</name>
<dbReference type="OrthoDB" id="9805770at2"/>
<dbReference type="GO" id="GO:0031405">
    <property type="term" value="F:lipoic acid binding"/>
    <property type="evidence" value="ECO:0007669"/>
    <property type="project" value="TreeGrafter"/>
</dbReference>
<dbReference type="STRING" id="551995.SAMN05192574_104618"/>
<evidence type="ECO:0000259" key="9">
    <source>
        <dbReference type="PROSITE" id="PS51826"/>
    </source>
</evidence>
<dbReference type="InterPro" id="IPR050743">
    <property type="entry name" value="2-oxoacid_DH_E2_comp"/>
</dbReference>
<dbReference type="FunFam" id="3.30.559.10:FF:000007">
    <property type="entry name" value="Dihydrolipoamide acetyltransferase component of pyruvate dehydrogenase complex"/>
    <property type="match status" value="1"/>
</dbReference>
<dbReference type="Gene3D" id="3.30.559.10">
    <property type="entry name" value="Chloramphenicol acetyltransferase-like domain"/>
    <property type="match status" value="1"/>
</dbReference>
<dbReference type="EMBL" id="FOCL01000004">
    <property type="protein sequence ID" value="SEN92407.1"/>
    <property type="molecule type" value="Genomic_DNA"/>
</dbReference>
<dbReference type="PROSITE" id="PS50968">
    <property type="entry name" value="BIOTINYL_LIPOYL"/>
    <property type="match status" value="1"/>
</dbReference>
<evidence type="ECO:0000259" key="8">
    <source>
        <dbReference type="PROSITE" id="PS50968"/>
    </source>
</evidence>
<keyword evidence="11" id="KW-1185">Reference proteome</keyword>
<sequence length="522" mass="56457">MAKYQLLLPKMGESVAEATVIKWVKNPGDKVNADDAVMEIATDKVDSDVPSPVAGKLVEQLYKENDVVQVGAVIAIIETDEPETALVIAQPEAVPQPAEELKIADSTYHETVPFKEVEKTPEPELNEIQPENLSGIPGIDQLGQKSSPVVPAFKSEGRFYSPLVRNIATQEGISIDELDSIPGTGSEGRLTKDDLLNYLQAKTSSAAQNGQSSFEPVNAQYTEPVKVAESVKKADPVPVAEQAKAPVQMPDPIPQPAVPATAEPAKVEVPKAAPVEQQPAVAASLSGADEIIEMDRMRRLIADHMVMSKQTSPHVTSFVEADVTNLVLWREKIKNSFEKREGEKITFTPIFIEAVAKAIKDFPMINVSVNGTQIIKKAAINISMATALPNGNLIVPVIKKADELNLVGLTKAVNDLANRARNGKLQPDDVKEGTFTITNVGSFGNVMGTPIINQPQVAILAVGAIKKKPAVIETKEGDMIAIRHMMFLSLSYDHRVVDGALGGSFVRRVADYLEKWDSSREV</sequence>
<evidence type="ECO:0000256" key="3">
    <source>
        <dbReference type="ARBA" id="ARBA00011484"/>
    </source>
</evidence>
<evidence type="ECO:0000256" key="4">
    <source>
        <dbReference type="ARBA" id="ARBA00022679"/>
    </source>
</evidence>
<comment type="similarity">
    <text evidence="2 7">Belongs to the 2-oxoacid dehydrogenase family.</text>
</comment>
<feature type="domain" description="Peripheral subunit-binding (PSBD)" evidence="9">
    <location>
        <begin position="159"/>
        <end position="199"/>
    </location>
</feature>